<gene>
    <name evidence="18" type="ORF">FE257_001430</name>
</gene>
<dbReference type="PIRSF" id="PIRSF001480">
    <property type="entry name" value="Mannose-6-phosphate_isomerase"/>
    <property type="match status" value="1"/>
</dbReference>
<name>A0AAD4GQQ1_ASPNN</name>
<evidence type="ECO:0000256" key="2">
    <source>
        <dbReference type="ARBA" id="ARBA00002564"/>
    </source>
</evidence>
<evidence type="ECO:0000256" key="5">
    <source>
        <dbReference type="ARBA" id="ARBA00011956"/>
    </source>
</evidence>
<dbReference type="EMBL" id="VCAU01000117">
    <property type="protein sequence ID" value="KAF9884608.1"/>
    <property type="molecule type" value="Genomic_DNA"/>
</dbReference>
<evidence type="ECO:0000256" key="13">
    <source>
        <dbReference type="PIRSR" id="PIRSR001480-2"/>
    </source>
</evidence>
<evidence type="ECO:0000256" key="11">
    <source>
        <dbReference type="ARBA" id="ARBA00030762"/>
    </source>
</evidence>
<dbReference type="Gene3D" id="1.10.441.10">
    <property type="entry name" value="Phosphomannose Isomerase, domain 2"/>
    <property type="match status" value="1"/>
</dbReference>
<comment type="catalytic activity">
    <reaction evidence="1">
        <text>D-mannose 6-phosphate = D-fructose 6-phosphate</text>
        <dbReference type="Rhea" id="RHEA:12356"/>
        <dbReference type="ChEBI" id="CHEBI:58735"/>
        <dbReference type="ChEBI" id="CHEBI:61527"/>
        <dbReference type="EC" id="5.3.1.8"/>
    </reaction>
</comment>
<dbReference type="AlphaFoldDB" id="A0AAD4GQQ1"/>
<dbReference type="CDD" id="cd07011">
    <property type="entry name" value="cupin_PMI_type_I_N"/>
    <property type="match status" value="1"/>
</dbReference>
<dbReference type="GO" id="GO:0005829">
    <property type="term" value="C:cytosol"/>
    <property type="evidence" value="ECO:0007669"/>
    <property type="project" value="TreeGrafter"/>
</dbReference>
<reference evidence="18" key="1">
    <citation type="journal article" date="2019" name="Beilstein J. Org. Chem.">
        <title>Nanangenines: drimane sesquiterpenoids as the dominant metabolite cohort of a novel Australian fungus, Aspergillus nanangensis.</title>
        <authorList>
            <person name="Lacey H.J."/>
            <person name="Gilchrist C.L.M."/>
            <person name="Crombie A."/>
            <person name="Kalaitzis J.A."/>
            <person name="Vuong D."/>
            <person name="Rutledge P.J."/>
            <person name="Turner P."/>
            <person name="Pitt J.I."/>
            <person name="Lacey E."/>
            <person name="Chooi Y.H."/>
            <person name="Piggott A.M."/>
        </authorList>
    </citation>
    <scope>NUCLEOTIDE SEQUENCE</scope>
    <source>
        <strain evidence="18">MST-FP2251</strain>
    </source>
</reference>
<dbReference type="PANTHER" id="PTHR10309">
    <property type="entry name" value="MANNOSE-6-PHOSPHATE ISOMERASE"/>
    <property type="match status" value="1"/>
</dbReference>
<dbReference type="InterPro" id="IPR046456">
    <property type="entry name" value="PMI_typeI_C"/>
</dbReference>
<feature type="binding site" evidence="13">
    <location>
        <position position="143"/>
    </location>
    <ligand>
        <name>Zn(2+)</name>
        <dbReference type="ChEBI" id="CHEBI:29105"/>
    </ligand>
</feature>
<evidence type="ECO:0000256" key="9">
    <source>
        <dbReference type="ARBA" id="ARBA00023235"/>
    </source>
</evidence>
<dbReference type="InterPro" id="IPR046457">
    <property type="entry name" value="PMI_typeI_cat"/>
</dbReference>
<comment type="caution">
    <text evidence="18">The sequence shown here is derived from an EMBL/GenBank/DDBJ whole genome shotgun (WGS) entry which is preliminary data.</text>
</comment>
<dbReference type="PRINTS" id="PR00714">
    <property type="entry name" value="MAN6PISMRASE"/>
</dbReference>
<dbReference type="EC" id="5.3.1.8" evidence="5"/>
<comment type="function">
    <text evidence="2">Involved in the synthesis of the GDP-mannose and dolichol-phosphate-mannose required for a number of critical mannosyl transfer reactions.</text>
</comment>
<sequence length="438" mass="48796">MIIMKSDKLLEAPSLIRLRCGFTQNDWGKIGSESLVFQLSNSNKVDQNAPYAELWMGSHDLHPSQDYETREWLRDIFQSHPSLLSRPIDHWFNRQLPFLFKVLSIESAICIQAHPDKTLAKQLHMSDPITYPEQEKDSHHKPEMIVALTPFEALCGFRPFPEIASFLAHLSPLRRLIGTPAHEFMVLASQGTSDSLQEIATVKRAWEALLRAPQEQIVACTRELLILVESDEIHQLAGWEVLRGLITRLHRQYPDDVGLFTIFFMNYVSLAPGKALFVSPNELHSYLSGDAVECMASSANVVRGGFTRKQKDIDTLISMASYSCSARVLPRILPHNPHVVSTRGAVSSVLYQTPAEEFDVAKIDLRSHDAQIQLAPIHGPSIVICIQGRGEIHAGNQMGDINHGSVFFIGAGNAASMRNNTAGSDLVLFQALCDSRGL</sequence>
<evidence type="ECO:0000259" key="15">
    <source>
        <dbReference type="Pfam" id="PF01238"/>
    </source>
</evidence>
<keyword evidence="8 13" id="KW-0862">Zinc</keyword>
<dbReference type="GO" id="GO:0008270">
    <property type="term" value="F:zinc ion binding"/>
    <property type="evidence" value="ECO:0007669"/>
    <property type="project" value="InterPro"/>
</dbReference>
<evidence type="ECO:0000256" key="4">
    <source>
        <dbReference type="ARBA" id="ARBA00010772"/>
    </source>
</evidence>
<protein>
    <recommendedName>
        <fullName evidence="6">Mannose-6-phosphate isomerase</fullName>
        <ecNumber evidence="5">5.3.1.8</ecNumber>
    </recommendedName>
    <alternativeName>
        <fullName evidence="10">Phosphohexomutase</fullName>
    </alternativeName>
    <alternativeName>
        <fullName evidence="11">Phosphomannose isomerase</fullName>
    </alternativeName>
</protein>
<dbReference type="GO" id="GO:0004476">
    <property type="term" value="F:mannose-6-phosphate isomerase activity"/>
    <property type="evidence" value="ECO:0007669"/>
    <property type="project" value="UniProtKB-EC"/>
</dbReference>
<evidence type="ECO:0000256" key="7">
    <source>
        <dbReference type="ARBA" id="ARBA00022723"/>
    </source>
</evidence>
<feature type="active site" evidence="12">
    <location>
        <position position="303"/>
    </location>
</feature>
<evidence type="ECO:0000256" key="10">
    <source>
        <dbReference type="ARBA" id="ARBA00029741"/>
    </source>
</evidence>
<dbReference type="InterPro" id="IPR011051">
    <property type="entry name" value="RmlC_Cupin_sf"/>
</dbReference>
<feature type="binding site" evidence="13">
    <location>
        <position position="114"/>
    </location>
    <ligand>
        <name>Zn(2+)</name>
        <dbReference type="ChEBI" id="CHEBI:29105"/>
    </ligand>
</feature>
<dbReference type="InterPro" id="IPR001250">
    <property type="entry name" value="Man6P_Isoase-1"/>
</dbReference>
<evidence type="ECO:0000256" key="12">
    <source>
        <dbReference type="PIRSR" id="PIRSR001480-1"/>
    </source>
</evidence>
<dbReference type="Pfam" id="PF20512">
    <property type="entry name" value="PMI_typeI_hel"/>
    <property type="match status" value="1"/>
</dbReference>
<dbReference type="NCBIfam" id="TIGR00218">
    <property type="entry name" value="manA"/>
    <property type="match status" value="1"/>
</dbReference>
<keyword evidence="9" id="KW-0413">Isomerase</keyword>
<evidence type="ECO:0000259" key="17">
    <source>
        <dbReference type="Pfam" id="PF20512"/>
    </source>
</evidence>
<dbReference type="Pfam" id="PF20511">
    <property type="entry name" value="PMI_typeI_cat"/>
    <property type="match status" value="1"/>
</dbReference>
<dbReference type="InterPro" id="IPR046458">
    <property type="entry name" value="PMI_typeI_hel"/>
</dbReference>
<proteinExistence type="inferred from homology"/>
<comment type="pathway">
    <text evidence="3">Nucleotide-sugar biosynthesis; GDP-alpha-D-mannose biosynthesis; alpha-D-mannose 1-phosphate from D-fructose 6-phosphate: step 1/2.</text>
</comment>
<comment type="similarity">
    <text evidence="4 14">Belongs to the mannose-6-phosphate isomerase type 1 family.</text>
</comment>
<dbReference type="GO" id="GO:0005975">
    <property type="term" value="P:carbohydrate metabolic process"/>
    <property type="evidence" value="ECO:0007669"/>
    <property type="project" value="InterPro"/>
</dbReference>
<organism evidence="18 19">
    <name type="scientific">Aspergillus nanangensis</name>
    <dbReference type="NCBI Taxonomy" id="2582783"/>
    <lineage>
        <taxon>Eukaryota</taxon>
        <taxon>Fungi</taxon>
        <taxon>Dikarya</taxon>
        <taxon>Ascomycota</taxon>
        <taxon>Pezizomycotina</taxon>
        <taxon>Eurotiomycetes</taxon>
        <taxon>Eurotiomycetidae</taxon>
        <taxon>Eurotiales</taxon>
        <taxon>Aspergillaceae</taxon>
        <taxon>Aspergillus</taxon>
        <taxon>Aspergillus subgen. Circumdati</taxon>
    </lineage>
</organism>
<keyword evidence="7 13" id="KW-0479">Metal-binding</keyword>
<evidence type="ECO:0000256" key="1">
    <source>
        <dbReference type="ARBA" id="ARBA00000757"/>
    </source>
</evidence>
<keyword evidence="19" id="KW-1185">Reference proteome</keyword>
<evidence type="ECO:0000313" key="19">
    <source>
        <dbReference type="Proteomes" id="UP001194746"/>
    </source>
</evidence>
<dbReference type="InterPro" id="IPR016305">
    <property type="entry name" value="Mannose-6-P_Isomerase"/>
</dbReference>
<evidence type="ECO:0000256" key="8">
    <source>
        <dbReference type="ARBA" id="ARBA00022833"/>
    </source>
</evidence>
<dbReference type="GO" id="GO:0009298">
    <property type="term" value="P:GDP-mannose biosynthetic process"/>
    <property type="evidence" value="ECO:0007669"/>
    <property type="project" value="InterPro"/>
</dbReference>
<evidence type="ECO:0000256" key="3">
    <source>
        <dbReference type="ARBA" id="ARBA00004666"/>
    </source>
</evidence>
<dbReference type="Proteomes" id="UP001194746">
    <property type="component" value="Unassembled WGS sequence"/>
</dbReference>
<feature type="binding site" evidence="13">
    <location>
        <position position="284"/>
    </location>
    <ligand>
        <name>Zn(2+)</name>
        <dbReference type="ChEBI" id="CHEBI:29105"/>
    </ligand>
</feature>
<reference evidence="18" key="2">
    <citation type="submission" date="2020-02" db="EMBL/GenBank/DDBJ databases">
        <authorList>
            <person name="Gilchrist C.L.M."/>
            <person name="Chooi Y.-H."/>
        </authorList>
    </citation>
    <scope>NUCLEOTIDE SEQUENCE</scope>
    <source>
        <strain evidence="18">MST-FP2251</strain>
    </source>
</reference>
<feature type="domain" description="Phosphomannose isomerase type I catalytic" evidence="16">
    <location>
        <begin position="15"/>
        <end position="159"/>
    </location>
</feature>
<feature type="domain" description="Phosphomannose isomerase type I C-terminal" evidence="15">
    <location>
        <begin position="348"/>
        <end position="397"/>
    </location>
</feature>
<dbReference type="Gene3D" id="2.60.120.10">
    <property type="entry name" value="Jelly Rolls"/>
    <property type="match status" value="2"/>
</dbReference>
<dbReference type="PANTHER" id="PTHR10309:SF0">
    <property type="entry name" value="MANNOSE-6-PHOSPHATE ISOMERASE"/>
    <property type="match status" value="1"/>
</dbReference>
<evidence type="ECO:0000256" key="14">
    <source>
        <dbReference type="RuleBase" id="RU004189"/>
    </source>
</evidence>
<dbReference type="Pfam" id="PF01238">
    <property type="entry name" value="PMI_typeI_C"/>
    <property type="match status" value="1"/>
</dbReference>
<dbReference type="SUPFAM" id="SSF51182">
    <property type="entry name" value="RmlC-like cupins"/>
    <property type="match status" value="1"/>
</dbReference>
<evidence type="ECO:0000256" key="6">
    <source>
        <dbReference type="ARBA" id="ARBA00018236"/>
    </source>
</evidence>
<dbReference type="InterPro" id="IPR014710">
    <property type="entry name" value="RmlC-like_jellyroll"/>
</dbReference>
<evidence type="ECO:0000259" key="16">
    <source>
        <dbReference type="Pfam" id="PF20511"/>
    </source>
</evidence>
<feature type="binding site" evidence="13">
    <location>
        <position position="112"/>
    </location>
    <ligand>
        <name>Zn(2+)</name>
        <dbReference type="ChEBI" id="CHEBI:29105"/>
    </ligand>
</feature>
<comment type="cofactor">
    <cofactor evidence="13">
        <name>Zn(2+)</name>
        <dbReference type="ChEBI" id="CHEBI:29105"/>
    </cofactor>
    <text evidence="13">Binds 1 zinc ion per subunit.</text>
</comment>
<accession>A0AAD4GQQ1</accession>
<evidence type="ECO:0000313" key="18">
    <source>
        <dbReference type="EMBL" id="KAF9884608.1"/>
    </source>
</evidence>
<feature type="domain" description="Phosphomannose isomerase type I helical insertion" evidence="17">
    <location>
        <begin position="194"/>
        <end position="265"/>
    </location>
</feature>